<dbReference type="Gene3D" id="1.10.340.70">
    <property type="match status" value="1"/>
</dbReference>
<dbReference type="InterPro" id="IPR035979">
    <property type="entry name" value="RBD_domain_sf"/>
</dbReference>
<keyword evidence="1" id="KW-0694">RNA-binding</keyword>
<keyword evidence="3" id="KW-0808">Transferase</keyword>
<dbReference type="SUPFAM" id="SSF54928">
    <property type="entry name" value="RNA-binding domain, RBD"/>
    <property type="match status" value="1"/>
</dbReference>
<evidence type="ECO:0000313" key="3">
    <source>
        <dbReference type="EMBL" id="GJS78951.1"/>
    </source>
</evidence>
<evidence type="ECO:0000256" key="1">
    <source>
        <dbReference type="PROSITE-ProRule" id="PRU00176"/>
    </source>
</evidence>
<dbReference type="Pfam" id="PF00076">
    <property type="entry name" value="RRM_1"/>
    <property type="match status" value="1"/>
</dbReference>
<organism evidence="3 4">
    <name type="scientific">Tanacetum coccineum</name>
    <dbReference type="NCBI Taxonomy" id="301880"/>
    <lineage>
        <taxon>Eukaryota</taxon>
        <taxon>Viridiplantae</taxon>
        <taxon>Streptophyta</taxon>
        <taxon>Embryophyta</taxon>
        <taxon>Tracheophyta</taxon>
        <taxon>Spermatophyta</taxon>
        <taxon>Magnoliopsida</taxon>
        <taxon>eudicotyledons</taxon>
        <taxon>Gunneridae</taxon>
        <taxon>Pentapetalae</taxon>
        <taxon>asterids</taxon>
        <taxon>campanulids</taxon>
        <taxon>Asterales</taxon>
        <taxon>Asteraceae</taxon>
        <taxon>Asteroideae</taxon>
        <taxon>Anthemideae</taxon>
        <taxon>Anthemidinae</taxon>
        <taxon>Tanacetum</taxon>
    </lineage>
</organism>
<dbReference type="PROSITE" id="PS50102">
    <property type="entry name" value="RRM"/>
    <property type="match status" value="1"/>
</dbReference>
<comment type="caution">
    <text evidence="3">The sequence shown here is derived from an EMBL/GenBank/DDBJ whole genome shotgun (WGS) entry which is preliminary data.</text>
</comment>
<evidence type="ECO:0000259" key="2">
    <source>
        <dbReference type="PROSITE" id="PS50102"/>
    </source>
</evidence>
<accession>A0ABQ4YNC6</accession>
<dbReference type="PANTHER" id="PTHR45835:SF99">
    <property type="entry name" value="CHROMO DOMAIN-CONTAINING PROTEIN-RELATED"/>
    <property type="match status" value="1"/>
</dbReference>
<dbReference type="InterPro" id="IPR000504">
    <property type="entry name" value="RRM_dom"/>
</dbReference>
<dbReference type="InterPro" id="IPR012337">
    <property type="entry name" value="RNaseH-like_sf"/>
</dbReference>
<dbReference type="GO" id="GO:0003964">
    <property type="term" value="F:RNA-directed DNA polymerase activity"/>
    <property type="evidence" value="ECO:0007669"/>
    <property type="project" value="UniProtKB-KW"/>
</dbReference>
<sequence>MAPNLRSNADHVRLISKTIYVTNFPESTTSKDLWSLCQSYGTVVDVFIPNRISKAGKRFAFVRFIKVDNVDRLVRNLCTLWIGRWHLFANIARFERSPAHSPRPKPKPNMDAHVAPSFVSAVKGLPVPSFQSNSSPALVLDDSCLVNRDLDYFVMGEVRQFSSINNLYVLLASEGFHNVKIAYLGGLWVMIKLESTKIKNKLMKHVGVSSWFSCLCVPQPDFVAKERVVWVDIEGVPLNAWSCSTFYKIGSKWGEVMEIEEGNDDNFARKRLCIKTCWPDNILESFMIIAKRKVFWVRAKELFVWSPSFLDAPEERRRGLKALRADTLVADALSRKEWDVPLRVRALVTTISLDIPKQILEAQIKALKLENLEKEDVGGMIRTDIPKERLEPRTDGRLPCFGDLRSVIMHKSHKSKYSIHLGSEKMYQDVKKLYWWLNMKADIATYVSKCLTCASVKAEHQRPSGLLVQLEIPEWKCDNITMDFITKLPRSSQGFDTIWVIVDRLTKSAHFLPIRENDPLDKLARSFQKALGMDICMSTAYHPETDGQSERTIQTLKDMLRACMIDFGKGWVKHLPLAEFSYNNKVEEAQLTGPELIQETTEKVVLIKQRMQAAQD</sequence>
<proteinExistence type="predicted"/>
<keyword evidence="3" id="KW-0548">Nucleotidyltransferase</keyword>
<dbReference type="EMBL" id="BQNB010010562">
    <property type="protein sequence ID" value="GJS78951.1"/>
    <property type="molecule type" value="Genomic_DNA"/>
</dbReference>
<feature type="domain" description="RRM" evidence="2">
    <location>
        <begin position="17"/>
        <end position="77"/>
    </location>
</feature>
<dbReference type="InterPro" id="IPR041588">
    <property type="entry name" value="Integrase_H2C2"/>
</dbReference>
<dbReference type="Gene3D" id="3.30.70.330">
    <property type="match status" value="1"/>
</dbReference>
<dbReference type="Proteomes" id="UP001151760">
    <property type="component" value="Unassembled WGS sequence"/>
</dbReference>
<dbReference type="InterPro" id="IPR036397">
    <property type="entry name" value="RNaseH_sf"/>
</dbReference>
<protein>
    <submittedName>
        <fullName evidence="3">Reverse transcriptase domain-containing protein</fullName>
    </submittedName>
</protein>
<dbReference type="SUPFAM" id="SSF53098">
    <property type="entry name" value="Ribonuclease H-like"/>
    <property type="match status" value="1"/>
</dbReference>
<dbReference type="InterPro" id="IPR012677">
    <property type="entry name" value="Nucleotide-bd_a/b_plait_sf"/>
</dbReference>
<dbReference type="SMART" id="SM00360">
    <property type="entry name" value="RRM"/>
    <property type="match status" value="1"/>
</dbReference>
<keyword evidence="4" id="KW-1185">Reference proteome</keyword>
<name>A0ABQ4YNC6_9ASTR</name>
<dbReference type="PANTHER" id="PTHR45835">
    <property type="entry name" value="YALI0A06105P"/>
    <property type="match status" value="1"/>
</dbReference>
<dbReference type="Gene3D" id="3.30.420.10">
    <property type="entry name" value="Ribonuclease H-like superfamily/Ribonuclease H"/>
    <property type="match status" value="1"/>
</dbReference>
<reference evidence="3" key="1">
    <citation type="journal article" date="2022" name="Int. J. Mol. Sci.">
        <title>Draft Genome of Tanacetum Coccineum: Genomic Comparison of Closely Related Tanacetum-Family Plants.</title>
        <authorList>
            <person name="Yamashiro T."/>
            <person name="Shiraishi A."/>
            <person name="Nakayama K."/>
            <person name="Satake H."/>
        </authorList>
    </citation>
    <scope>NUCLEOTIDE SEQUENCE</scope>
</reference>
<gene>
    <name evidence="3" type="ORF">Tco_0728832</name>
</gene>
<keyword evidence="3" id="KW-0695">RNA-directed DNA polymerase</keyword>
<dbReference type="CDD" id="cd00590">
    <property type="entry name" value="RRM_SF"/>
    <property type="match status" value="1"/>
</dbReference>
<dbReference type="Pfam" id="PF17921">
    <property type="entry name" value="Integrase_H2C2"/>
    <property type="match status" value="1"/>
</dbReference>
<evidence type="ECO:0000313" key="4">
    <source>
        <dbReference type="Proteomes" id="UP001151760"/>
    </source>
</evidence>
<reference evidence="3" key="2">
    <citation type="submission" date="2022-01" db="EMBL/GenBank/DDBJ databases">
        <authorList>
            <person name="Yamashiro T."/>
            <person name="Shiraishi A."/>
            <person name="Satake H."/>
            <person name="Nakayama K."/>
        </authorList>
    </citation>
    <scope>NUCLEOTIDE SEQUENCE</scope>
</reference>